<feature type="transmembrane region" description="Helical" evidence="7">
    <location>
        <begin position="7"/>
        <end position="26"/>
    </location>
</feature>
<dbReference type="SUPFAM" id="SSF53822">
    <property type="entry name" value="Periplasmic binding protein-like I"/>
    <property type="match status" value="1"/>
</dbReference>
<dbReference type="InterPro" id="IPR025997">
    <property type="entry name" value="SBP_2_dom"/>
</dbReference>
<evidence type="ECO:0000259" key="8">
    <source>
        <dbReference type="Pfam" id="PF13407"/>
    </source>
</evidence>
<keyword evidence="3" id="KW-0479">Metal-binding</keyword>
<evidence type="ECO:0000256" key="2">
    <source>
        <dbReference type="ARBA" id="ARBA00007639"/>
    </source>
</evidence>
<dbReference type="CDD" id="cd01539">
    <property type="entry name" value="PBP1_GGBP"/>
    <property type="match status" value="1"/>
</dbReference>
<dbReference type="PANTHER" id="PTHR46847">
    <property type="entry name" value="D-ALLOSE-BINDING PERIPLASMIC PROTEIN-RELATED"/>
    <property type="match status" value="1"/>
</dbReference>
<feature type="domain" description="Periplasmic binding protein" evidence="8">
    <location>
        <begin position="42"/>
        <end position="318"/>
    </location>
</feature>
<sequence>MKISRKIIGKISIILIFINFISMYVVSGKSIINPNKIINASVLLYKGDDKYINKVKISLENIQEKNKDRINYKFYDGEEKQSVQNSQLKQILKEGTDLILLNIVDIDSAESVINKIKMNNIPVILFNREPVSLESIKSYGKSLFIGVDGAEIGRLQGKIINEAWKYKEKFDKNNDDVFQYIFIKGEKDNIETQLRSNYVIKSLNDYGIKNLQIASQYCNWDKDCAKIVVKKFLLRYGNVIDGIICNNDEMAEGSIEALHEFGYNMGNFNNNSVIVVGIDGLEKALELIKNREMTGTVIQDPDKMTEALYLIGNNMVQSKPPLINTSYKFDSSGVTVRIPYSGYVVNDFDEVKFLRKSFYMINIK</sequence>
<dbReference type="InterPro" id="IPR044085">
    <property type="entry name" value="MglB-like_PBP1"/>
</dbReference>
<name>A0AAP9RF15_CLOBU</name>
<comment type="subunit">
    <text evidence="5">The ABC transporter complex is composed of one ATP-binding protein (MglA), two transmembrane proteins (MglC) and a solute-binding protein (MglB).</text>
</comment>
<evidence type="ECO:0000256" key="3">
    <source>
        <dbReference type="ARBA" id="ARBA00022723"/>
    </source>
</evidence>
<dbReference type="Proteomes" id="UP000515243">
    <property type="component" value="Chromosome 1"/>
</dbReference>
<dbReference type="InterPro" id="IPR028082">
    <property type="entry name" value="Peripla_BP_I"/>
</dbReference>
<dbReference type="RefSeq" id="WP_141912189.1">
    <property type="nucleotide sequence ID" value="NZ_AP019716.1"/>
</dbReference>
<gene>
    <name evidence="9" type="ORF">FF104_08930</name>
</gene>
<evidence type="ECO:0000313" key="10">
    <source>
        <dbReference type="Proteomes" id="UP000515243"/>
    </source>
</evidence>
<accession>A0AAP9RF15</accession>
<dbReference type="Gene3D" id="3.40.50.2300">
    <property type="match status" value="2"/>
</dbReference>
<evidence type="ECO:0000256" key="4">
    <source>
        <dbReference type="ARBA" id="ARBA00022729"/>
    </source>
</evidence>
<keyword evidence="7" id="KW-1133">Transmembrane helix</keyword>
<protein>
    <recommendedName>
        <fullName evidence="6">D-galactose/methyl-galactoside binding periplasmic protein MglB</fullName>
    </recommendedName>
</protein>
<dbReference type="EMBL" id="CP040626">
    <property type="protein sequence ID" value="QMW91087.1"/>
    <property type="molecule type" value="Genomic_DNA"/>
</dbReference>
<comment type="similarity">
    <text evidence="2">Belongs to the bacterial solute-binding protein 2 family.</text>
</comment>
<evidence type="ECO:0000313" key="9">
    <source>
        <dbReference type="EMBL" id="QMW91087.1"/>
    </source>
</evidence>
<evidence type="ECO:0000256" key="7">
    <source>
        <dbReference type="SAM" id="Phobius"/>
    </source>
</evidence>
<comment type="subcellular location">
    <subcellularLocation>
        <location evidence="1">Cell envelope</location>
    </subcellularLocation>
</comment>
<dbReference type="GeneID" id="92944293"/>
<dbReference type="GO" id="GO:0046872">
    <property type="term" value="F:metal ion binding"/>
    <property type="evidence" value="ECO:0007669"/>
    <property type="project" value="UniProtKB-KW"/>
</dbReference>
<dbReference type="Pfam" id="PF13407">
    <property type="entry name" value="Peripla_BP_4"/>
    <property type="match status" value="1"/>
</dbReference>
<proteinExistence type="inferred from homology"/>
<dbReference type="PANTHER" id="PTHR46847:SF1">
    <property type="entry name" value="D-ALLOSE-BINDING PERIPLASMIC PROTEIN-RELATED"/>
    <property type="match status" value="1"/>
</dbReference>
<evidence type="ECO:0000256" key="1">
    <source>
        <dbReference type="ARBA" id="ARBA00004196"/>
    </source>
</evidence>
<evidence type="ECO:0000256" key="5">
    <source>
        <dbReference type="ARBA" id="ARBA00034323"/>
    </source>
</evidence>
<evidence type="ECO:0000256" key="6">
    <source>
        <dbReference type="ARBA" id="ARBA00034344"/>
    </source>
</evidence>
<reference evidence="9 10" key="1">
    <citation type="submission" date="2019-05" db="EMBL/GenBank/DDBJ databases">
        <authorList>
            <person name="Schori C."/>
            <person name="Ahrens C."/>
        </authorList>
    </citation>
    <scope>NUCLEOTIDE SEQUENCE [LARGE SCALE GENOMIC DNA]</scope>
    <source>
        <strain evidence="9 10">DSM 10702</strain>
    </source>
</reference>
<keyword evidence="7" id="KW-0472">Membrane</keyword>
<organism evidence="9 10">
    <name type="scientific">Clostridium butyricum</name>
    <dbReference type="NCBI Taxonomy" id="1492"/>
    <lineage>
        <taxon>Bacteria</taxon>
        <taxon>Bacillati</taxon>
        <taxon>Bacillota</taxon>
        <taxon>Clostridia</taxon>
        <taxon>Eubacteriales</taxon>
        <taxon>Clostridiaceae</taxon>
        <taxon>Clostridium</taxon>
    </lineage>
</organism>
<dbReference type="GO" id="GO:0030313">
    <property type="term" value="C:cell envelope"/>
    <property type="evidence" value="ECO:0007669"/>
    <property type="project" value="UniProtKB-SubCell"/>
</dbReference>
<dbReference type="GO" id="GO:0030246">
    <property type="term" value="F:carbohydrate binding"/>
    <property type="evidence" value="ECO:0007669"/>
    <property type="project" value="InterPro"/>
</dbReference>
<keyword evidence="7" id="KW-0812">Transmembrane</keyword>
<keyword evidence="4" id="KW-0732">Signal</keyword>
<dbReference type="AlphaFoldDB" id="A0AAP9RF15"/>